<protein>
    <submittedName>
        <fullName evidence="2">Uncharacterized protein</fullName>
    </submittedName>
</protein>
<dbReference type="Proteomes" id="UP000662572">
    <property type="component" value="Unassembled WGS sequence"/>
</dbReference>
<dbReference type="AlphaFoldDB" id="A0A918PYR2"/>
<name>A0A918PYR2_9CAUL</name>
<evidence type="ECO:0000313" key="2">
    <source>
        <dbReference type="EMBL" id="GGZ25465.1"/>
    </source>
</evidence>
<proteinExistence type="predicted"/>
<feature type="region of interest" description="Disordered" evidence="1">
    <location>
        <begin position="79"/>
        <end position="101"/>
    </location>
</feature>
<accession>A0A918PYR2</accession>
<gene>
    <name evidence="2" type="ORF">GCM10011273_08560</name>
</gene>
<keyword evidence="3" id="KW-1185">Reference proteome</keyword>
<dbReference type="EMBL" id="BMZB01000001">
    <property type="protein sequence ID" value="GGZ25465.1"/>
    <property type="molecule type" value="Genomic_DNA"/>
</dbReference>
<reference evidence="2" key="2">
    <citation type="submission" date="2020-09" db="EMBL/GenBank/DDBJ databases">
        <authorList>
            <person name="Sun Q."/>
            <person name="Kim S."/>
        </authorList>
    </citation>
    <scope>NUCLEOTIDE SEQUENCE</scope>
    <source>
        <strain evidence="2">KCTC 32296</strain>
    </source>
</reference>
<reference evidence="2" key="1">
    <citation type="journal article" date="2014" name="Int. J. Syst. Evol. Microbiol.">
        <title>Complete genome sequence of Corynebacterium casei LMG S-19264T (=DSM 44701T), isolated from a smear-ripened cheese.</title>
        <authorList>
            <consortium name="US DOE Joint Genome Institute (JGI-PGF)"/>
            <person name="Walter F."/>
            <person name="Albersmeier A."/>
            <person name="Kalinowski J."/>
            <person name="Ruckert C."/>
        </authorList>
    </citation>
    <scope>NUCLEOTIDE SEQUENCE</scope>
    <source>
        <strain evidence="2">KCTC 32296</strain>
    </source>
</reference>
<feature type="compositionally biased region" description="Low complexity" evidence="1">
    <location>
        <begin position="83"/>
        <end position="99"/>
    </location>
</feature>
<organism evidence="2 3">
    <name type="scientific">Asticcacaulis endophyticus</name>
    <dbReference type="NCBI Taxonomy" id="1395890"/>
    <lineage>
        <taxon>Bacteria</taxon>
        <taxon>Pseudomonadati</taxon>
        <taxon>Pseudomonadota</taxon>
        <taxon>Alphaproteobacteria</taxon>
        <taxon>Caulobacterales</taxon>
        <taxon>Caulobacteraceae</taxon>
        <taxon>Asticcacaulis</taxon>
    </lineage>
</organism>
<comment type="caution">
    <text evidence="2">The sequence shown here is derived from an EMBL/GenBank/DDBJ whole genome shotgun (WGS) entry which is preliminary data.</text>
</comment>
<evidence type="ECO:0000313" key="3">
    <source>
        <dbReference type="Proteomes" id="UP000662572"/>
    </source>
</evidence>
<evidence type="ECO:0000256" key="1">
    <source>
        <dbReference type="SAM" id="MobiDB-lite"/>
    </source>
</evidence>
<sequence>MHSVQANEVEPAERLKLKLAETVSFVESALVEPMPDLEERARKGYARDKLMYGLALKAGRMGPGQEKNAKKWIRKATNSFERPSYSQSPSNVSGPSSKPARYLEDKKYSRGAGFQSFTTSGRDPQTYTGYSYRTSSSMSPDTILITEACVAALLIAPDPEANVFACGGESEYQRLLALMPK</sequence>